<gene>
    <name evidence="2" type="ORF">PGTUg99_027267</name>
</gene>
<accession>A0A5B0SH66</accession>
<evidence type="ECO:0000313" key="2">
    <source>
        <dbReference type="EMBL" id="KAA1135814.1"/>
    </source>
</evidence>
<dbReference type="EMBL" id="VDEP01000037">
    <property type="protein sequence ID" value="KAA1135814.1"/>
    <property type="molecule type" value="Genomic_DNA"/>
</dbReference>
<dbReference type="Proteomes" id="UP000325313">
    <property type="component" value="Unassembled WGS sequence"/>
</dbReference>
<reference evidence="2 3" key="1">
    <citation type="submission" date="2019-05" db="EMBL/GenBank/DDBJ databases">
        <title>Emergence of the Ug99 lineage of the wheat stem rust pathogen through somatic hybridization.</title>
        <authorList>
            <person name="Li F."/>
            <person name="Upadhyaya N.M."/>
            <person name="Sperschneider J."/>
            <person name="Matny O."/>
            <person name="Nguyen-Phuc H."/>
            <person name="Mago R."/>
            <person name="Raley C."/>
            <person name="Miller M.E."/>
            <person name="Silverstein K.A.T."/>
            <person name="Henningsen E."/>
            <person name="Hirsch C.D."/>
            <person name="Visser B."/>
            <person name="Pretorius Z.A."/>
            <person name="Steffenson B.J."/>
            <person name="Schwessinger B."/>
            <person name="Dodds P.N."/>
            <person name="Figueroa M."/>
        </authorList>
    </citation>
    <scope>NUCLEOTIDE SEQUENCE [LARGE SCALE GENOMIC DNA]</scope>
    <source>
        <strain evidence="2 3">Ug99</strain>
    </source>
</reference>
<proteinExistence type="predicted"/>
<comment type="caution">
    <text evidence="2">The sequence shown here is derived from an EMBL/GenBank/DDBJ whole genome shotgun (WGS) entry which is preliminary data.</text>
</comment>
<feature type="region of interest" description="Disordered" evidence="1">
    <location>
        <begin position="86"/>
        <end position="119"/>
    </location>
</feature>
<name>A0A5B0SH66_PUCGR</name>
<protein>
    <submittedName>
        <fullName evidence="2">Uncharacterized protein</fullName>
    </submittedName>
</protein>
<evidence type="ECO:0000256" key="1">
    <source>
        <dbReference type="SAM" id="MobiDB-lite"/>
    </source>
</evidence>
<feature type="region of interest" description="Disordered" evidence="1">
    <location>
        <begin position="225"/>
        <end position="249"/>
    </location>
</feature>
<evidence type="ECO:0000313" key="3">
    <source>
        <dbReference type="Proteomes" id="UP000325313"/>
    </source>
</evidence>
<sequence length="249" mass="28011">MIVINDHGRYFGGAQLMTGPHDGVWEATSYRISYDGNGQRDIFSAKSKILGPPPKFCVISAASVLSSPSGRLGFPLQQLHITPQLHTTPSDRHHAPPILLNRRSDPPLPRRTKQPHLVPSIDLPNRDGPIILSSLAQLFHIAVHHFYFNWNRARDPALWSAQPAWGCILVHWYSSGVTQQTGSFSHGRSSGRIALRYDLSLLHLDPFYVHDVSLVPIKRRHTFSDHDLPTPPRSSIPLPHTYPQFNQRS</sequence>
<dbReference type="AlphaFoldDB" id="A0A5B0SH66"/>
<organism evidence="2 3">
    <name type="scientific">Puccinia graminis f. sp. tritici</name>
    <dbReference type="NCBI Taxonomy" id="56615"/>
    <lineage>
        <taxon>Eukaryota</taxon>
        <taxon>Fungi</taxon>
        <taxon>Dikarya</taxon>
        <taxon>Basidiomycota</taxon>
        <taxon>Pucciniomycotina</taxon>
        <taxon>Pucciniomycetes</taxon>
        <taxon>Pucciniales</taxon>
        <taxon>Pucciniaceae</taxon>
        <taxon>Puccinia</taxon>
    </lineage>
</organism>